<dbReference type="Gene3D" id="2.60.40.10">
    <property type="entry name" value="Immunoglobulins"/>
    <property type="match status" value="1"/>
</dbReference>
<evidence type="ECO:0000313" key="2">
    <source>
        <dbReference type="Proteomes" id="UP000250241"/>
    </source>
</evidence>
<gene>
    <name evidence="1" type="ORF">RA11412_1149</name>
</gene>
<dbReference type="Proteomes" id="UP000250241">
    <property type="component" value="Chromosome"/>
</dbReference>
<reference evidence="1 2" key="1">
    <citation type="submission" date="2016-10" db="EMBL/GenBank/DDBJ databases">
        <title>Genome sequence of Rothia aeria strain JCM11412.</title>
        <authorList>
            <person name="Nambu T."/>
        </authorList>
    </citation>
    <scope>NUCLEOTIDE SEQUENCE [LARGE SCALE GENOMIC DNA]</scope>
    <source>
        <strain evidence="1 2">JCM 11412</strain>
    </source>
</reference>
<dbReference type="EMBL" id="AP017895">
    <property type="protein sequence ID" value="BAV87448.1"/>
    <property type="molecule type" value="Genomic_DNA"/>
</dbReference>
<name>A0A2Z5QYA6_9MICC</name>
<protein>
    <submittedName>
        <fullName evidence="1">Uncharacterized protein</fullName>
    </submittedName>
</protein>
<dbReference type="InterPro" id="IPR013783">
    <property type="entry name" value="Ig-like_fold"/>
</dbReference>
<organism evidence="1 2">
    <name type="scientific">Rothia aeria</name>
    <dbReference type="NCBI Taxonomy" id="172042"/>
    <lineage>
        <taxon>Bacteria</taxon>
        <taxon>Bacillati</taxon>
        <taxon>Actinomycetota</taxon>
        <taxon>Actinomycetes</taxon>
        <taxon>Micrococcales</taxon>
        <taxon>Micrococcaceae</taxon>
        <taxon>Rothia</taxon>
    </lineage>
</organism>
<evidence type="ECO:0000313" key="1">
    <source>
        <dbReference type="EMBL" id="BAV87448.1"/>
    </source>
</evidence>
<sequence>MRAQRSGNNDKLSWSGAEQGARYQVIRNGRVIATVTGTNYSVAHQDGARYSVRAVDASDNYSAGSPEARV</sequence>
<proteinExistence type="predicted"/>
<dbReference type="AlphaFoldDB" id="A0A2Z5QYA6"/>
<accession>A0A2Z5QYA6</accession>
<dbReference type="GO" id="GO:0005975">
    <property type="term" value="P:carbohydrate metabolic process"/>
    <property type="evidence" value="ECO:0007669"/>
    <property type="project" value="UniProtKB-ARBA"/>
</dbReference>
<dbReference type="KEGG" id="raj:RA11412_1149"/>
<keyword evidence="2" id="KW-1185">Reference proteome</keyword>